<dbReference type="Pfam" id="PF04672">
    <property type="entry name" value="Methyltransf_19"/>
    <property type="match status" value="1"/>
</dbReference>
<evidence type="ECO:0000313" key="2">
    <source>
        <dbReference type="EMBL" id="MBA9003924.1"/>
    </source>
</evidence>
<keyword evidence="3" id="KW-1185">Reference proteome</keyword>
<proteinExistence type="predicted"/>
<accession>A0A7W3MXV3</accession>
<dbReference type="InterPro" id="IPR006764">
    <property type="entry name" value="SAM_dep_MeTrfase_SAV2177_type"/>
</dbReference>
<reference evidence="2 3" key="1">
    <citation type="submission" date="2020-08" db="EMBL/GenBank/DDBJ databases">
        <title>Sequencing the genomes of 1000 actinobacteria strains.</title>
        <authorList>
            <person name="Klenk H.-P."/>
        </authorList>
    </citation>
    <scope>NUCLEOTIDE SEQUENCE [LARGE SCALE GENOMIC DNA]</scope>
    <source>
        <strain evidence="2 3">DSM 45823</strain>
    </source>
</reference>
<organism evidence="2 3">
    <name type="scientific">Thermomonospora cellulosilytica</name>
    <dbReference type="NCBI Taxonomy" id="1411118"/>
    <lineage>
        <taxon>Bacteria</taxon>
        <taxon>Bacillati</taxon>
        <taxon>Actinomycetota</taxon>
        <taxon>Actinomycetes</taxon>
        <taxon>Streptosporangiales</taxon>
        <taxon>Thermomonosporaceae</taxon>
        <taxon>Thermomonospora</taxon>
    </lineage>
</organism>
<dbReference type="RefSeq" id="WP_312881022.1">
    <property type="nucleotide sequence ID" value="NZ_JACJII010000001.1"/>
</dbReference>
<feature type="region of interest" description="Disordered" evidence="1">
    <location>
        <begin position="75"/>
        <end position="96"/>
    </location>
</feature>
<comment type="caution">
    <text evidence="2">The sequence shown here is derived from an EMBL/GenBank/DDBJ whole genome shotgun (WGS) entry which is preliminary data.</text>
</comment>
<dbReference type="Proteomes" id="UP000539313">
    <property type="component" value="Unassembled WGS sequence"/>
</dbReference>
<dbReference type="EMBL" id="JACJII010000001">
    <property type="protein sequence ID" value="MBA9003924.1"/>
    <property type="molecule type" value="Genomic_DNA"/>
</dbReference>
<evidence type="ECO:0000256" key="1">
    <source>
        <dbReference type="SAM" id="MobiDB-lite"/>
    </source>
</evidence>
<dbReference type="InterPro" id="IPR029063">
    <property type="entry name" value="SAM-dependent_MTases_sf"/>
</dbReference>
<dbReference type="SUPFAM" id="SSF53335">
    <property type="entry name" value="S-adenosyl-L-methionine-dependent methyltransferases"/>
    <property type="match status" value="1"/>
</dbReference>
<sequence>MGHITPYERAREIVATLVDALPSGSHLVLGDGVDTDPAGVESMKLYADSGAIPYNLRSPEEITAFFDGLEPVEPGLTSPTRWRAEDPAPWPNMHDPNICGVARKP</sequence>
<dbReference type="AlphaFoldDB" id="A0A7W3MXV3"/>
<evidence type="ECO:0000313" key="3">
    <source>
        <dbReference type="Proteomes" id="UP000539313"/>
    </source>
</evidence>
<name>A0A7W3MXV3_9ACTN</name>
<gene>
    <name evidence="2" type="ORF">HNR21_002806</name>
</gene>
<dbReference type="Gene3D" id="3.40.50.150">
    <property type="entry name" value="Vaccinia Virus protein VP39"/>
    <property type="match status" value="1"/>
</dbReference>
<protein>
    <submittedName>
        <fullName evidence="2">Uncharacterized protein</fullName>
    </submittedName>
</protein>